<feature type="non-terminal residue" evidence="2">
    <location>
        <position position="1"/>
    </location>
</feature>
<dbReference type="EMBL" id="UINC01004534">
    <property type="protein sequence ID" value="SVA15029.1"/>
    <property type="molecule type" value="Genomic_DNA"/>
</dbReference>
<feature type="domain" description="DUF5777" evidence="1">
    <location>
        <begin position="37"/>
        <end position="283"/>
    </location>
</feature>
<evidence type="ECO:0000259" key="1">
    <source>
        <dbReference type="Pfam" id="PF19089"/>
    </source>
</evidence>
<evidence type="ECO:0000313" key="2">
    <source>
        <dbReference type="EMBL" id="SVA15029.1"/>
    </source>
</evidence>
<sequence length="293" mass="33012">VKYFLPLILLSLVHAQDGLLDILEDDPEPPFPVMAAFKGTRVVNAQSLEIPRPSILQFMIQHRFGSIENGFYDLFGMDEASIRFDLQYGFTDRIALGVGRSTLNKTYDLLLKTKLLRQMSGSKGFPISVLWFSNIGINTERRSETDPAVKDLFVNRISYAHQLIIGRKFNNFLSLEILPTIIHRNLVPTKDHEHDLFSIGVAGRWKLSNRFSLNFDHFSPVGDRNTSFQSGWGLGVDIETGGHVFQIMLTNARGSYEGAYIEEATGKLSEGTLYLGFNISRAFSFASPNPSQW</sequence>
<protein>
    <recommendedName>
        <fullName evidence="1">DUF5777 domain-containing protein</fullName>
    </recommendedName>
</protein>
<dbReference type="Pfam" id="PF19089">
    <property type="entry name" value="DUF5777"/>
    <property type="match status" value="1"/>
</dbReference>
<dbReference type="InterPro" id="IPR045916">
    <property type="entry name" value="DUF5777"/>
</dbReference>
<gene>
    <name evidence="2" type="ORF">METZ01_LOCUS67883</name>
</gene>
<reference evidence="2" key="1">
    <citation type="submission" date="2018-05" db="EMBL/GenBank/DDBJ databases">
        <authorList>
            <person name="Lanie J.A."/>
            <person name="Ng W.-L."/>
            <person name="Kazmierczak K.M."/>
            <person name="Andrzejewski T.M."/>
            <person name="Davidsen T.M."/>
            <person name="Wayne K.J."/>
            <person name="Tettelin H."/>
            <person name="Glass J.I."/>
            <person name="Rusch D."/>
            <person name="Podicherti R."/>
            <person name="Tsui H.-C.T."/>
            <person name="Winkler M.E."/>
        </authorList>
    </citation>
    <scope>NUCLEOTIDE SEQUENCE</scope>
</reference>
<dbReference type="AlphaFoldDB" id="A0A381TGT5"/>
<name>A0A381TGT5_9ZZZZ</name>
<accession>A0A381TGT5</accession>
<organism evidence="2">
    <name type="scientific">marine metagenome</name>
    <dbReference type="NCBI Taxonomy" id="408172"/>
    <lineage>
        <taxon>unclassified sequences</taxon>
        <taxon>metagenomes</taxon>
        <taxon>ecological metagenomes</taxon>
    </lineage>
</organism>
<proteinExistence type="predicted"/>